<dbReference type="GeneID" id="25368892"/>
<dbReference type="OrthoDB" id="62952at2759"/>
<dbReference type="AlphaFoldDB" id="A0A074XYH0"/>
<evidence type="ECO:0000256" key="1">
    <source>
        <dbReference type="SAM" id="MobiDB-lite"/>
    </source>
</evidence>
<name>A0A074XYH0_AURSE</name>
<dbReference type="Proteomes" id="UP000030641">
    <property type="component" value="Unassembled WGS sequence"/>
</dbReference>
<reference evidence="2 3" key="1">
    <citation type="journal article" date="2014" name="BMC Genomics">
        <title>Genome sequencing of four Aureobasidium pullulans varieties: biotechnological potential, stress tolerance, and description of new species.</title>
        <authorList>
            <person name="Gostin Ar C."/>
            <person name="Ohm R.A."/>
            <person name="Kogej T."/>
            <person name="Sonjak S."/>
            <person name="Turk M."/>
            <person name="Zajc J."/>
            <person name="Zalar P."/>
            <person name="Grube M."/>
            <person name="Sun H."/>
            <person name="Han J."/>
            <person name="Sharma A."/>
            <person name="Chiniquy J."/>
            <person name="Ngan C.Y."/>
            <person name="Lipzen A."/>
            <person name="Barry K."/>
            <person name="Grigoriev I.V."/>
            <person name="Gunde-Cimerman N."/>
        </authorList>
    </citation>
    <scope>NUCLEOTIDE SEQUENCE [LARGE SCALE GENOMIC DNA]</scope>
    <source>
        <strain evidence="2 3">EXF-2481</strain>
    </source>
</reference>
<dbReference type="InParanoid" id="A0A074XYH0"/>
<evidence type="ECO:0000313" key="2">
    <source>
        <dbReference type="EMBL" id="KEQ90598.1"/>
    </source>
</evidence>
<organism evidence="2 3">
    <name type="scientific">Aureobasidium subglaciale (strain EXF-2481)</name>
    <name type="common">Aureobasidium pullulans var. subglaciale</name>
    <dbReference type="NCBI Taxonomy" id="1043005"/>
    <lineage>
        <taxon>Eukaryota</taxon>
        <taxon>Fungi</taxon>
        <taxon>Dikarya</taxon>
        <taxon>Ascomycota</taxon>
        <taxon>Pezizomycotina</taxon>
        <taxon>Dothideomycetes</taxon>
        <taxon>Dothideomycetidae</taxon>
        <taxon>Dothideales</taxon>
        <taxon>Saccotheciaceae</taxon>
        <taxon>Aureobasidium</taxon>
    </lineage>
</organism>
<keyword evidence="3" id="KW-1185">Reference proteome</keyword>
<protein>
    <submittedName>
        <fullName evidence="2">Uncharacterized protein</fullName>
    </submittedName>
</protein>
<feature type="region of interest" description="Disordered" evidence="1">
    <location>
        <begin position="280"/>
        <end position="301"/>
    </location>
</feature>
<dbReference type="HOGENOM" id="CLU_924341_0_0_1"/>
<sequence length="301" mass="34508">MNKSLFLSLPREIRDIIYSYVLVGLGPSRHKTARCAPAFYIHDFCMRPSPATQKTKVPDVLAITARDHPILNTCRQLSDEGFDMFLSSNEFVQDIIVTSLTESACKFISSFIKGLGSKKHMVRRMGLAIEEPDGELLKKLLDWLIMLRNAERIKSGVLVLRVKLRRPTKSPPLFSPVGESWTITPKDEDLMTLNIVIGDERGSWRDFDKSMISDWEGRQRGTDRVLGACRASGMESVKDREIAWRNERRQWWEATRETMREKLEFWLKVMRDLQPKPKGFGACKDQIPRAQKPRGLLGEAA</sequence>
<evidence type="ECO:0000313" key="3">
    <source>
        <dbReference type="Proteomes" id="UP000030641"/>
    </source>
</evidence>
<dbReference type="EMBL" id="KL584788">
    <property type="protein sequence ID" value="KEQ90598.1"/>
    <property type="molecule type" value="Genomic_DNA"/>
</dbReference>
<accession>A0A074XYH0</accession>
<dbReference type="RefSeq" id="XP_013339121.1">
    <property type="nucleotide sequence ID" value="XM_013483667.1"/>
</dbReference>
<proteinExistence type="predicted"/>
<gene>
    <name evidence="2" type="ORF">AUEXF2481DRAFT_536164</name>
</gene>